<reference evidence="11" key="1">
    <citation type="submission" date="2020-09" db="EMBL/GenBank/DDBJ databases">
        <authorList>
            <person name="Kim M.K."/>
        </authorList>
    </citation>
    <scope>NUCLEOTIDE SEQUENCE</scope>
    <source>
        <strain evidence="11">BT702</strain>
    </source>
</reference>
<dbReference type="SUPFAM" id="SSF56112">
    <property type="entry name" value="Protein kinase-like (PK-like)"/>
    <property type="match status" value="1"/>
</dbReference>
<dbReference type="Gene3D" id="3.30.200.20">
    <property type="entry name" value="Phosphorylase Kinase, domain 1"/>
    <property type="match status" value="1"/>
</dbReference>
<keyword evidence="3" id="KW-0808">Transferase</keyword>
<keyword evidence="12" id="KW-1185">Reference proteome</keyword>
<dbReference type="RefSeq" id="WP_190886307.1">
    <property type="nucleotide sequence ID" value="NZ_JACWZY010000004.1"/>
</dbReference>
<dbReference type="CDD" id="cd14014">
    <property type="entry name" value="STKc_PknB_like"/>
    <property type="match status" value="1"/>
</dbReference>
<organism evidence="11 12">
    <name type="scientific">Spirosoma profusum</name>
    <dbReference type="NCBI Taxonomy" id="2771354"/>
    <lineage>
        <taxon>Bacteria</taxon>
        <taxon>Pseudomonadati</taxon>
        <taxon>Bacteroidota</taxon>
        <taxon>Cytophagia</taxon>
        <taxon>Cytophagales</taxon>
        <taxon>Cytophagaceae</taxon>
        <taxon>Spirosoma</taxon>
    </lineage>
</organism>
<dbReference type="PROSITE" id="PS00107">
    <property type="entry name" value="PROTEIN_KINASE_ATP"/>
    <property type="match status" value="1"/>
</dbReference>
<protein>
    <recommendedName>
        <fullName evidence="1">non-specific serine/threonine protein kinase</fullName>
        <ecNumber evidence="1">2.7.11.1</ecNumber>
    </recommendedName>
</protein>
<proteinExistence type="predicted"/>
<feature type="compositionally biased region" description="Basic and acidic residues" evidence="8">
    <location>
        <begin position="374"/>
        <end position="396"/>
    </location>
</feature>
<dbReference type="PROSITE" id="PS50011">
    <property type="entry name" value="PROTEIN_KINASE_DOM"/>
    <property type="match status" value="1"/>
</dbReference>
<dbReference type="AlphaFoldDB" id="A0A927AMT4"/>
<dbReference type="FunFam" id="1.10.510.10:FF:000021">
    <property type="entry name" value="Serine/threonine protein kinase"/>
    <property type="match status" value="1"/>
</dbReference>
<keyword evidence="2" id="KW-0723">Serine/threonine-protein kinase</keyword>
<name>A0A927AMT4_9BACT</name>
<feature type="domain" description="Protein kinase" evidence="10">
    <location>
        <begin position="13"/>
        <end position="273"/>
    </location>
</feature>
<evidence type="ECO:0000256" key="6">
    <source>
        <dbReference type="ARBA" id="ARBA00022840"/>
    </source>
</evidence>
<evidence type="ECO:0000259" key="10">
    <source>
        <dbReference type="PROSITE" id="PS50011"/>
    </source>
</evidence>
<dbReference type="PANTHER" id="PTHR43289:SF30">
    <property type="entry name" value="NON-SPECIFIC SERINE_THREONINE PROTEIN KINASE"/>
    <property type="match status" value="1"/>
</dbReference>
<feature type="binding site" evidence="7">
    <location>
        <position position="42"/>
    </location>
    <ligand>
        <name>ATP</name>
        <dbReference type="ChEBI" id="CHEBI:30616"/>
    </ligand>
</feature>
<keyword evidence="6 7" id="KW-0067">ATP-binding</keyword>
<dbReference type="PROSITE" id="PS00108">
    <property type="entry name" value="PROTEIN_KINASE_ST"/>
    <property type="match status" value="1"/>
</dbReference>
<evidence type="ECO:0000256" key="9">
    <source>
        <dbReference type="SAM" id="Phobius"/>
    </source>
</evidence>
<dbReference type="EC" id="2.7.11.1" evidence="1"/>
<dbReference type="InterPro" id="IPR000719">
    <property type="entry name" value="Prot_kinase_dom"/>
</dbReference>
<dbReference type="PANTHER" id="PTHR43289">
    <property type="entry name" value="MITOGEN-ACTIVATED PROTEIN KINASE KINASE KINASE 20-RELATED"/>
    <property type="match status" value="1"/>
</dbReference>
<feature type="region of interest" description="Disordered" evidence="8">
    <location>
        <begin position="361"/>
        <end position="473"/>
    </location>
</feature>
<evidence type="ECO:0000256" key="5">
    <source>
        <dbReference type="ARBA" id="ARBA00022777"/>
    </source>
</evidence>
<dbReference type="SMART" id="SM00220">
    <property type="entry name" value="S_TKc"/>
    <property type="match status" value="1"/>
</dbReference>
<dbReference type="Gene3D" id="1.10.510.10">
    <property type="entry name" value="Transferase(Phosphotransferase) domain 1"/>
    <property type="match status" value="1"/>
</dbReference>
<gene>
    <name evidence="11" type="ORF">IC229_07400</name>
</gene>
<keyword evidence="9" id="KW-0812">Transmembrane</keyword>
<dbReference type="InterPro" id="IPR017441">
    <property type="entry name" value="Protein_kinase_ATP_BS"/>
</dbReference>
<evidence type="ECO:0000256" key="2">
    <source>
        <dbReference type="ARBA" id="ARBA00022527"/>
    </source>
</evidence>
<evidence type="ECO:0000256" key="1">
    <source>
        <dbReference type="ARBA" id="ARBA00012513"/>
    </source>
</evidence>
<dbReference type="Proteomes" id="UP000598820">
    <property type="component" value="Unassembled WGS sequence"/>
</dbReference>
<feature type="compositionally biased region" description="Basic and acidic residues" evidence="8">
    <location>
        <begin position="415"/>
        <end position="430"/>
    </location>
</feature>
<feature type="transmembrane region" description="Helical" evidence="9">
    <location>
        <begin position="333"/>
        <end position="351"/>
    </location>
</feature>
<evidence type="ECO:0000256" key="3">
    <source>
        <dbReference type="ARBA" id="ARBA00022679"/>
    </source>
</evidence>
<keyword evidence="4 7" id="KW-0547">Nucleotide-binding</keyword>
<accession>A0A927AMT4</accession>
<dbReference type="GO" id="GO:0005524">
    <property type="term" value="F:ATP binding"/>
    <property type="evidence" value="ECO:0007669"/>
    <property type="project" value="UniProtKB-UniRule"/>
</dbReference>
<evidence type="ECO:0000313" key="12">
    <source>
        <dbReference type="Proteomes" id="UP000598820"/>
    </source>
</evidence>
<dbReference type="GO" id="GO:0004674">
    <property type="term" value="F:protein serine/threonine kinase activity"/>
    <property type="evidence" value="ECO:0007669"/>
    <property type="project" value="UniProtKB-KW"/>
</dbReference>
<sequence length="600" mass="66131">MQPPMRGRLIHHYRVESLLGEGGMGTVYQATDTHLERPVAMKMLHTHLVNQASFTERFRNEAMILARLNHPNIAVVYNFLQDGSDYFMAMEYVAGDSLESLVRKTGPLSVPVAAEVVRQALEGLAHAHRKGVLHRDIKPANLMLTPEGQVKLMDFGIARVIGNQRMTQANRLVGTLEYMAPELVQGEAPSTSSDIYAIGILLYELLSGKLPFASRTDFALMQAIIQEKPIALRKLNSDIPKELEAIVHKALDKKPEKRFADAKEFQKALQPYYSQLAVLDPASLTPAAPAADIMNIQPVRQTVLLETKVISADTQLGRINPIKRWATENWQTLLAGGLMLLALLFIGLILIDDKKETPVENKEPVYMANQNAPKTERSEPAVKEPEPATTLTEEKNTPVSTPQGRESSPEPIVPVEKKSEPVVRQPKTEKPYSSTPGIVKKTDPAPTTPPAETPNNPVAPITKSEPAPEVVTPRTVAHKSVAIRRLRVNLSLVDGLSSDAAREGQSIRFRVTEPVMSDGEVVIQSGATAYGEVSRIKQADGDVFRKRSLLEFRINSVEAVNGKRIPLRSATISEEAKGQPVQFRSGQTFEVRTGDDVITF</sequence>
<evidence type="ECO:0000256" key="8">
    <source>
        <dbReference type="SAM" id="MobiDB-lite"/>
    </source>
</evidence>
<dbReference type="EMBL" id="JACWZY010000004">
    <property type="protein sequence ID" value="MBD2700454.1"/>
    <property type="molecule type" value="Genomic_DNA"/>
</dbReference>
<dbReference type="Pfam" id="PF00069">
    <property type="entry name" value="Pkinase"/>
    <property type="match status" value="1"/>
</dbReference>
<evidence type="ECO:0000256" key="7">
    <source>
        <dbReference type="PROSITE-ProRule" id="PRU10141"/>
    </source>
</evidence>
<dbReference type="InterPro" id="IPR011009">
    <property type="entry name" value="Kinase-like_dom_sf"/>
</dbReference>
<comment type="caution">
    <text evidence="11">The sequence shown here is derived from an EMBL/GenBank/DDBJ whole genome shotgun (WGS) entry which is preliminary data.</text>
</comment>
<dbReference type="InterPro" id="IPR008271">
    <property type="entry name" value="Ser/Thr_kinase_AS"/>
</dbReference>
<keyword evidence="5 11" id="KW-0418">Kinase</keyword>
<feature type="compositionally biased region" description="Polar residues" evidence="8">
    <location>
        <begin position="397"/>
        <end position="406"/>
    </location>
</feature>
<keyword evidence="9" id="KW-0472">Membrane</keyword>
<evidence type="ECO:0000313" key="11">
    <source>
        <dbReference type="EMBL" id="MBD2700454.1"/>
    </source>
</evidence>
<evidence type="ECO:0000256" key="4">
    <source>
        <dbReference type="ARBA" id="ARBA00022741"/>
    </source>
</evidence>
<keyword evidence="9" id="KW-1133">Transmembrane helix</keyword>